<dbReference type="SMART" id="SM00642">
    <property type="entry name" value="Aamy"/>
    <property type="match status" value="1"/>
</dbReference>
<dbReference type="Pfam" id="PF00128">
    <property type="entry name" value="Alpha-amylase"/>
    <property type="match status" value="1"/>
</dbReference>
<gene>
    <name evidence="5" type="primary">malL_1</name>
    <name evidence="5" type="ORF">CPLFYP93_01418</name>
</gene>
<dbReference type="EMBL" id="CACRTV010000041">
    <property type="protein sequence ID" value="VYU11491.1"/>
    <property type="molecule type" value="Genomic_DNA"/>
</dbReference>
<evidence type="ECO:0000256" key="2">
    <source>
        <dbReference type="ARBA" id="ARBA00022801"/>
    </source>
</evidence>
<proteinExistence type="inferred from homology"/>
<evidence type="ECO:0000256" key="1">
    <source>
        <dbReference type="ARBA" id="ARBA00008061"/>
    </source>
</evidence>
<dbReference type="RefSeq" id="WP_156560718.1">
    <property type="nucleotide sequence ID" value="NZ_CACRTV010000041.1"/>
</dbReference>
<dbReference type="CDD" id="cd11333">
    <property type="entry name" value="AmyAc_SI_OligoGlu_DGase"/>
    <property type="match status" value="1"/>
</dbReference>
<dbReference type="PANTHER" id="PTHR10357:SF179">
    <property type="entry name" value="NEUTRAL AND BASIC AMINO ACID TRANSPORT PROTEIN RBAT"/>
    <property type="match status" value="1"/>
</dbReference>
<accession>A0A6N3CA92</accession>
<organism evidence="5">
    <name type="scientific">Clostridium paraputrificum</name>
    <dbReference type="NCBI Taxonomy" id="29363"/>
    <lineage>
        <taxon>Bacteria</taxon>
        <taxon>Bacillati</taxon>
        <taxon>Bacillota</taxon>
        <taxon>Clostridia</taxon>
        <taxon>Eubacteriales</taxon>
        <taxon>Clostridiaceae</taxon>
        <taxon>Clostridium</taxon>
    </lineage>
</organism>
<dbReference type="InterPro" id="IPR006047">
    <property type="entry name" value="GH13_cat_dom"/>
</dbReference>
<dbReference type="EC" id="3.2.1.10" evidence="5"/>
<dbReference type="PANTHER" id="PTHR10357">
    <property type="entry name" value="ALPHA-AMYLASE FAMILY MEMBER"/>
    <property type="match status" value="1"/>
</dbReference>
<comment type="similarity">
    <text evidence="1">Belongs to the glycosyl hydrolase 13 family.</text>
</comment>
<dbReference type="SUPFAM" id="SSF51445">
    <property type="entry name" value="(Trans)glycosidases"/>
    <property type="match status" value="1"/>
</dbReference>
<protein>
    <submittedName>
        <fullName evidence="5">Oligo-1,6-glucosidase</fullName>
        <ecNumber evidence="5">3.2.1.10</ecNumber>
    </submittedName>
</protein>
<sequence>MDFKWWQECVFYEIYMPSFMDGNDDGIGDFKGITTKLEYLKELGVKGIWLTPFYKSPKIDNGYDIADYYAIDSDYGNLDDFKVFIDKAHNLGIKVIIDIVLNHTSSQHEWFIESSSSKDNDKRDYYIWKSDKPNNWESFFGGDSWEFDEKTNEYYYHAFAKEQVDLNWQNPKVYDAMKEVFKYWIELGVDGFRFDVINFLTVNDNFNMNNPYDKNGEQLHINDKDQDGIIDLIKRLVRDIRHMKKDIFLVGEVGSENLNELKEYTGKGLLDVVFNFNLGSIKEFSLKKIYKEISLMDKVYNKDQIPTLFFNSHDMGRSISRFNPDGKRNGIESAMAVLLLTSYGVPFMYFGEEIGIRDLVCSKIENMNDIQGITKYNLEIEKGNSKEVALKSANISSRDKSRGIMQWNNSKYYGFSNSKPWINIEDKVYNVSVETLEQDRNSLIYLYKELIQLRYNIPCLLYGKYKNIAMEKDILIFEREYKSEIIRVVINFGEKEYIEEFEGDVLMTSLKNSRKIVLNRFDFIILYRKE</sequence>
<dbReference type="AlphaFoldDB" id="A0A6N3CA92"/>
<dbReference type="FunFam" id="3.90.400.10:FF:000002">
    <property type="entry name" value="Sucrose isomerase"/>
    <property type="match status" value="1"/>
</dbReference>
<evidence type="ECO:0000259" key="4">
    <source>
        <dbReference type="SMART" id="SM00642"/>
    </source>
</evidence>
<name>A0A6N3CA92_9CLOT</name>
<reference evidence="5" key="1">
    <citation type="submission" date="2019-11" db="EMBL/GenBank/DDBJ databases">
        <authorList>
            <person name="Feng L."/>
        </authorList>
    </citation>
    <scope>NUCLEOTIDE SEQUENCE</scope>
    <source>
        <strain evidence="5">CParaputrificumLFYP93</strain>
    </source>
</reference>
<dbReference type="InterPro" id="IPR017853">
    <property type="entry name" value="GH"/>
</dbReference>
<evidence type="ECO:0000313" key="5">
    <source>
        <dbReference type="EMBL" id="VYU11491.1"/>
    </source>
</evidence>
<dbReference type="Gene3D" id="3.90.400.10">
    <property type="entry name" value="Oligo-1,6-glucosidase, Domain 2"/>
    <property type="match status" value="1"/>
</dbReference>
<dbReference type="Gene3D" id="3.20.20.80">
    <property type="entry name" value="Glycosidases"/>
    <property type="match status" value="1"/>
</dbReference>
<dbReference type="GO" id="GO:0004574">
    <property type="term" value="F:oligo-1,6-glucosidase activity"/>
    <property type="evidence" value="ECO:0007669"/>
    <property type="project" value="UniProtKB-EC"/>
</dbReference>
<feature type="domain" description="Glycosyl hydrolase family 13 catalytic" evidence="4">
    <location>
        <begin position="13"/>
        <end position="402"/>
    </location>
</feature>
<evidence type="ECO:0000256" key="3">
    <source>
        <dbReference type="ARBA" id="ARBA00023295"/>
    </source>
</evidence>
<keyword evidence="3 5" id="KW-0326">Glycosidase</keyword>
<keyword evidence="2 5" id="KW-0378">Hydrolase</keyword>
<dbReference type="InterPro" id="IPR045857">
    <property type="entry name" value="O16G_dom_2"/>
</dbReference>
<dbReference type="GO" id="GO:0004556">
    <property type="term" value="F:alpha-amylase activity"/>
    <property type="evidence" value="ECO:0007669"/>
    <property type="project" value="TreeGrafter"/>
</dbReference>
<dbReference type="GO" id="GO:0009313">
    <property type="term" value="P:oligosaccharide catabolic process"/>
    <property type="evidence" value="ECO:0007669"/>
    <property type="project" value="TreeGrafter"/>
</dbReference>